<reference evidence="9" key="1">
    <citation type="journal article" date="2019" name="Int. J. Syst. Evol. Microbiol.">
        <title>The Global Catalogue of Microorganisms (GCM) 10K type strain sequencing project: providing services to taxonomists for standard genome sequencing and annotation.</title>
        <authorList>
            <consortium name="The Broad Institute Genomics Platform"/>
            <consortium name="The Broad Institute Genome Sequencing Center for Infectious Disease"/>
            <person name="Wu L."/>
            <person name="Ma J."/>
        </authorList>
    </citation>
    <scope>NUCLEOTIDE SEQUENCE [LARGE SCALE GENOMIC DNA]</scope>
    <source>
        <strain evidence="9">CGMCC 1.12769</strain>
    </source>
</reference>
<keyword evidence="4" id="KW-0238">DNA-binding</keyword>
<dbReference type="SUPFAM" id="SSF88946">
    <property type="entry name" value="Sigma2 domain of RNA polymerase sigma factors"/>
    <property type="match status" value="1"/>
</dbReference>
<comment type="caution">
    <text evidence="8">The sequence shown here is derived from an EMBL/GenBank/DDBJ whole genome shotgun (WGS) entry which is preliminary data.</text>
</comment>
<accession>A0ABQ1YEI4</accession>
<evidence type="ECO:0000256" key="1">
    <source>
        <dbReference type="ARBA" id="ARBA00010641"/>
    </source>
</evidence>
<evidence type="ECO:0000313" key="9">
    <source>
        <dbReference type="Proteomes" id="UP000659344"/>
    </source>
</evidence>
<feature type="domain" description="RNA polymerase sigma factor 70 region 4 type 2" evidence="7">
    <location>
        <begin position="126"/>
        <end position="175"/>
    </location>
</feature>
<dbReference type="InterPro" id="IPR014284">
    <property type="entry name" value="RNA_pol_sigma-70_dom"/>
</dbReference>
<evidence type="ECO:0000259" key="7">
    <source>
        <dbReference type="Pfam" id="PF08281"/>
    </source>
</evidence>
<evidence type="ECO:0000256" key="2">
    <source>
        <dbReference type="ARBA" id="ARBA00023015"/>
    </source>
</evidence>
<dbReference type="RefSeq" id="WP_188538281.1">
    <property type="nucleotide sequence ID" value="NZ_BMFT01000001.1"/>
</dbReference>
<dbReference type="SUPFAM" id="SSF88659">
    <property type="entry name" value="Sigma3 and sigma4 domains of RNA polymerase sigma factors"/>
    <property type="match status" value="1"/>
</dbReference>
<keyword evidence="9" id="KW-1185">Reference proteome</keyword>
<dbReference type="Proteomes" id="UP000659344">
    <property type="component" value="Unassembled WGS sequence"/>
</dbReference>
<evidence type="ECO:0000256" key="3">
    <source>
        <dbReference type="ARBA" id="ARBA00023082"/>
    </source>
</evidence>
<keyword evidence="5" id="KW-0804">Transcription</keyword>
<dbReference type="InterPro" id="IPR013249">
    <property type="entry name" value="RNA_pol_sigma70_r4_t2"/>
</dbReference>
<evidence type="ECO:0000256" key="5">
    <source>
        <dbReference type="ARBA" id="ARBA00023163"/>
    </source>
</evidence>
<evidence type="ECO:0000313" key="8">
    <source>
        <dbReference type="EMBL" id="GGH22068.1"/>
    </source>
</evidence>
<keyword evidence="2" id="KW-0805">Transcription regulation</keyword>
<feature type="domain" description="RNA polymerase sigma-70 region 2" evidence="6">
    <location>
        <begin position="28"/>
        <end position="91"/>
    </location>
</feature>
<dbReference type="PANTHER" id="PTHR43133:SF8">
    <property type="entry name" value="RNA POLYMERASE SIGMA FACTOR HI_1459-RELATED"/>
    <property type="match status" value="1"/>
</dbReference>
<gene>
    <name evidence="8" type="ORF">GCM10008013_20320</name>
</gene>
<dbReference type="EMBL" id="BMFT01000001">
    <property type="protein sequence ID" value="GGH22068.1"/>
    <property type="molecule type" value="Genomic_DNA"/>
</dbReference>
<dbReference type="PANTHER" id="PTHR43133">
    <property type="entry name" value="RNA POLYMERASE ECF-TYPE SIGMA FACTO"/>
    <property type="match status" value="1"/>
</dbReference>
<proteinExistence type="inferred from homology"/>
<dbReference type="InterPro" id="IPR007627">
    <property type="entry name" value="RNA_pol_sigma70_r2"/>
</dbReference>
<dbReference type="NCBIfam" id="TIGR02937">
    <property type="entry name" value="sigma70-ECF"/>
    <property type="match status" value="1"/>
</dbReference>
<comment type="similarity">
    <text evidence="1">Belongs to the sigma-70 factor family. ECF subfamily.</text>
</comment>
<evidence type="ECO:0000256" key="4">
    <source>
        <dbReference type="ARBA" id="ARBA00023125"/>
    </source>
</evidence>
<name>A0ABQ1YEI4_9BACL</name>
<dbReference type="CDD" id="cd06171">
    <property type="entry name" value="Sigma70_r4"/>
    <property type="match status" value="1"/>
</dbReference>
<sequence length="198" mass="24198">MPERLKWLLVANFHDLTDHVQEEVYYGYYDFVYGSIYYIVKDHQISEDIIQESFLKMIHKMPLFDKENVMKAWIKVVSRNTTINYLRKSKKFRNHSDYDSVYMDVDPFDANEPSVEKTIEIKMMEESIQSYLRKLKPEYQLLMEYRWKQGMSYREIAERLNICEDVVKQRLYRTREGIKKMLFREWGCDHETIRSIRS</sequence>
<dbReference type="Gene3D" id="1.10.10.10">
    <property type="entry name" value="Winged helix-like DNA-binding domain superfamily/Winged helix DNA-binding domain"/>
    <property type="match status" value="1"/>
</dbReference>
<dbReference type="InterPro" id="IPR013325">
    <property type="entry name" value="RNA_pol_sigma_r2"/>
</dbReference>
<keyword evidence="3" id="KW-0731">Sigma factor</keyword>
<dbReference type="InterPro" id="IPR039425">
    <property type="entry name" value="RNA_pol_sigma-70-like"/>
</dbReference>
<organism evidence="8 9">
    <name type="scientific">Paenibacillus segetis</name>
    <dbReference type="NCBI Taxonomy" id="1325360"/>
    <lineage>
        <taxon>Bacteria</taxon>
        <taxon>Bacillati</taxon>
        <taxon>Bacillota</taxon>
        <taxon>Bacilli</taxon>
        <taxon>Bacillales</taxon>
        <taxon>Paenibacillaceae</taxon>
        <taxon>Paenibacillus</taxon>
    </lineage>
</organism>
<dbReference type="Pfam" id="PF04542">
    <property type="entry name" value="Sigma70_r2"/>
    <property type="match status" value="1"/>
</dbReference>
<dbReference type="InterPro" id="IPR036388">
    <property type="entry name" value="WH-like_DNA-bd_sf"/>
</dbReference>
<dbReference type="Pfam" id="PF08281">
    <property type="entry name" value="Sigma70_r4_2"/>
    <property type="match status" value="1"/>
</dbReference>
<protein>
    <submittedName>
        <fullName evidence="8">RNA polymerase sigma factor</fullName>
    </submittedName>
</protein>
<dbReference type="Gene3D" id="1.10.1740.10">
    <property type="match status" value="1"/>
</dbReference>
<dbReference type="InterPro" id="IPR013324">
    <property type="entry name" value="RNA_pol_sigma_r3/r4-like"/>
</dbReference>
<evidence type="ECO:0000259" key="6">
    <source>
        <dbReference type="Pfam" id="PF04542"/>
    </source>
</evidence>